<dbReference type="RefSeq" id="WP_379030455.1">
    <property type="nucleotide sequence ID" value="NZ_JBHTLN010000001.1"/>
</dbReference>
<dbReference type="Proteomes" id="UP001597206">
    <property type="component" value="Unassembled WGS sequence"/>
</dbReference>
<gene>
    <name evidence="1" type="ORF">ACFQ2T_03270</name>
</gene>
<comment type="caution">
    <text evidence="1">The sequence shown here is derived from an EMBL/GenBank/DDBJ whole genome shotgun (WGS) entry which is preliminary data.</text>
</comment>
<dbReference type="GO" id="GO:0102208">
    <property type="term" value="F:2-polyprenyl-6-hydroxyphenol methylase activity"/>
    <property type="evidence" value="ECO:0007669"/>
    <property type="project" value="UniProtKB-EC"/>
</dbReference>
<organism evidence="1 2">
    <name type="scientific">Methylophilus flavus</name>
    <dbReference type="NCBI Taxonomy" id="640084"/>
    <lineage>
        <taxon>Bacteria</taxon>
        <taxon>Pseudomonadati</taxon>
        <taxon>Pseudomonadota</taxon>
        <taxon>Betaproteobacteria</taxon>
        <taxon>Nitrosomonadales</taxon>
        <taxon>Methylophilaceae</taxon>
        <taxon>Methylophilus</taxon>
    </lineage>
</organism>
<sequence>MKIDHKYKYEVQKNADNSISYITNMISAGQSILEIGAGPGSLTKHLIQIPDTDVTAAEIDQDAIEILKNYCNKIHKIDLNLPHWGNSFNQEKYDVVIAADVLEHLASPEKAILEMKNLLKENGSILISLPHIGHNGIIASLFNQDFAYADSGLLDRTHIKFFCIKNMQDLITSAGLCIVDYKFVQREPEDTEFASAWKSLPKELQLQLKTNVFGNVYQCVIKAELNNPAKKSLNLVTSQPDNLEISLARKLSRYAKHYLPKSIFSQLRELYLKISK</sequence>
<dbReference type="GO" id="GO:0032259">
    <property type="term" value="P:methylation"/>
    <property type="evidence" value="ECO:0007669"/>
    <property type="project" value="UniProtKB-KW"/>
</dbReference>
<name>A0ABW3P9K1_9PROT</name>
<dbReference type="GO" id="GO:0061542">
    <property type="term" value="F:3-demethylubiquinol 3-O-methyltransferase activity"/>
    <property type="evidence" value="ECO:0007669"/>
    <property type="project" value="UniProtKB-EC"/>
</dbReference>
<dbReference type="CDD" id="cd02440">
    <property type="entry name" value="AdoMet_MTases"/>
    <property type="match status" value="1"/>
</dbReference>
<keyword evidence="1" id="KW-0808">Transferase</keyword>
<dbReference type="EMBL" id="JBHTLN010000001">
    <property type="protein sequence ID" value="MFD1121512.1"/>
    <property type="molecule type" value="Genomic_DNA"/>
</dbReference>
<evidence type="ECO:0000313" key="1">
    <source>
        <dbReference type="EMBL" id="MFD1121512.1"/>
    </source>
</evidence>
<protein>
    <submittedName>
        <fullName evidence="1">Class I SAM-dependent methyltransferase</fullName>
        <ecNumber evidence="1">2.1.1.222</ecNumber>
        <ecNumber evidence="1">2.1.1.64</ecNumber>
    </submittedName>
</protein>
<accession>A0ABW3P9K1</accession>
<keyword evidence="1" id="KW-0489">Methyltransferase</keyword>
<dbReference type="PANTHER" id="PTHR43861:SF6">
    <property type="entry name" value="METHYLTRANSFERASE TYPE 11"/>
    <property type="match status" value="1"/>
</dbReference>
<reference evidence="2" key="1">
    <citation type="journal article" date="2019" name="Int. J. Syst. Evol. Microbiol.">
        <title>The Global Catalogue of Microorganisms (GCM) 10K type strain sequencing project: providing services to taxonomists for standard genome sequencing and annotation.</title>
        <authorList>
            <consortium name="The Broad Institute Genomics Platform"/>
            <consortium name="The Broad Institute Genome Sequencing Center for Infectious Disease"/>
            <person name="Wu L."/>
            <person name="Ma J."/>
        </authorList>
    </citation>
    <scope>NUCLEOTIDE SEQUENCE [LARGE SCALE GENOMIC DNA]</scope>
    <source>
        <strain evidence="2">CCUG 58411</strain>
    </source>
</reference>
<proteinExistence type="predicted"/>
<dbReference type="EC" id="2.1.1.64" evidence="1"/>
<keyword evidence="2" id="KW-1185">Reference proteome</keyword>
<dbReference type="EC" id="2.1.1.222" evidence="1"/>
<dbReference type="Pfam" id="PF13489">
    <property type="entry name" value="Methyltransf_23"/>
    <property type="match status" value="1"/>
</dbReference>
<dbReference type="SUPFAM" id="SSF53335">
    <property type="entry name" value="S-adenosyl-L-methionine-dependent methyltransferases"/>
    <property type="match status" value="1"/>
</dbReference>
<dbReference type="PANTHER" id="PTHR43861">
    <property type="entry name" value="TRANS-ACONITATE 2-METHYLTRANSFERASE-RELATED"/>
    <property type="match status" value="1"/>
</dbReference>
<dbReference type="InterPro" id="IPR029063">
    <property type="entry name" value="SAM-dependent_MTases_sf"/>
</dbReference>
<evidence type="ECO:0000313" key="2">
    <source>
        <dbReference type="Proteomes" id="UP001597206"/>
    </source>
</evidence>
<dbReference type="Gene3D" id="3.40.50.150">
    <property type="entry name" value="Vaccinia Virus protein VP39"/>
    <property type="match status" value="1"/>
</dbReference>